<accession>A0A0F4XVZ7</accession>
<organism evidence="4 5">
    <name type="scientific">Pseudomonas kilonensis</name>
    <dbReference type="NCBI Taxonomy" id="132476"/>
    <lineage>
        <taxon>Bacteria</taxon>
        <taxon>Pseudomonadati</taxon>
        <taxon>Pseudomonadota</taxon>
        <taxon>Gammaproteobacteria</taxon>
        <taxon>Pseudomonadales</taxon>
        <taxon>Pseudomonadaceae</taxon>
        <taxon>Pseudomonas</taxon>
    </lineage>
</organism>
<evidence type="ECO:0000313" key="5">
    <source>
        <dbReference type="Proteomes" id="UP000033662"/>
    </source>
</evidence>
<evidence type="ECO:0000313" key="4">
    <source>
        <dbReference type="EMBL" id="KKA09995.1"/>
    </source>
</evidence>
<dbReference type="InterPro" id="IPR020904">
    <property type="entry name" value="Sc_DH/Rdtase_CS"/>
</dbReference>
<dbReference type="InterPro" id="IPR002347">
    <property type="entry name" value="SDR_fam"/>
</dbReference>
<dbReference type="PANTHER" id="PTHR45024:SF3">
    <property type="entry name" value="BLL2957 PROTEIN"/>
    <property type="match status" value="1"/>
</dbReference>
<name>A0A0F4XVZ7_9PSED</name>
<dbReference type="PATRIC" id="fig|132476.4.peg.269"/>
<dbReference type="EMBL" id="JZXC01000001">
    <property type="protein sequence ID" value="KKA09995.1"/>
    <property type="molecule type" value="Genomic_DNA"/>
</dbReference>
<dbReference type="InterPro" id="IPR051687">
    <property type="entry name" value="Peroxisomal_Beta-Oxidation"/>
</dbReference>
<dbReference type="InterPro" id="IPR036291">
    <property type="entry name" value="NAD(P)-bd_dom_sf"/>
</dbReference>
<evidence type="ECO:0000256" key="2">
    <source>
        <dbReference type="RuleBase" id="RU000363"/>
    </source>
</evidence>
<dbReference type="Pfam" id="PF00106">
    <property type="entry name" value="adh_short"/>
    <property type="match status" value="1"/>
</dbReference>
<comment type="caution">
    <text evidence="4">The sequence shown here is derived from an EMBL/GenBank/DDBJ whole genome shotgun (WGS) entry which is preliminary data.</text>
</comment>
<dbReference type="Proteomes" id="UP000033662">
    <property type="component" value="Unassembled WGS sequence"/>
</dbReference>
<dbReference type="PRINTS" id="PR00080">
    <property type="entry name" value="SDRFAMILY"/>
</dbReference>
<sequence length="304" mass="31953">MSKLLEGKVVIVTGAGRGVGAEIAKLAAREGASVVVNDLGGDERGQGGSLSPAQEVVNVIEAEGGQAIANGSSVATWDGAHALVAAAIESFGRIDAVVNNAGVLRDTIFHKMSEEDWDVAVDVNLKGCFNVARAAAPHFKAQNSGVFLHMTSTSGLVGNIGQVNYGAAKMGVVGLSKCIALDMERFGVRSNCLAPFAFTRLVATIPADTDYNRARLEKVKKMTPDTIAPLAVVLLSDSAADTNAQVFGVRRNELFVFSQPRPVRSVHTAEGWTPASILEHGLPSLRGAYVAIEKSPDVFSWDPI</sequence>
<dbReference type="OrthoDB" id="9804774at2"/>
<protein>
    <submittedName>
        <fullName evidence="4">3-hydroxyacyl-CoA dehydrogenase</fullName>
    </submittedName>
</protein>
<dbReference type="PANTHER" id="PTHR45024">
    <property type="entry name" value="DEHYDROGENASES, SHORT CHAIN"/>
    <property type="match status" value="1"/>
</dbReference>
<dbReference type="SMART" id="SM00822">
    <property type="entry name" value="PKS_KR"/>
    <property type="match status" value="1"/>
</dbReference>
<reference evidence="4 5" key="1">
    <citation type="submission" date="2015-03" db="EMBL/GenBank/DDBJ databases">
        <title>Pseudomonas fluorescens 1855-344 Genome sequencing and assembly.</title>
        <authorList>
            <person name="Eng W.W.H."/>
            <person name="Gan H.M."/>
            <person name="Savka M.A."/>
        </authorList>
    </citation>
    <scope>NUCLEOTIDE SEQUENCE [LARGE SCALE GENOMIC DNA]</scope>
    <source>
        <strain evidence="4 5">1855-344</strain>
    </source>
</reference>
<dbReference type="InterPro" id="IPR057326">
    <property type="entry name" value="KR_dom"/>
</dbReference>
<dbReference type="SUPFAM" id="SSF51735">
    <property type="entry name" value="NAD(P)-binding Rossmann-fold domains"/>
    <property type="match status" value="1"/>
</dbReference>
<evidence type="ECO:0000256" key="1">
    <source>
        <dbReference type="ARBA" id="ARBA00006484"/>
    </source>
</evidence>
<feature type="domain" description="Ketoreductase" evidence="3">
    <location>
        <begin position="8"/>
        <end position="209"/>
    </location>
</feature>
<dbReference type="PROSITE" id="PS00061">
    <property type="entry name" value="ADH_SHORT"/>
    <property type="match status" value="1"/>
</dbReference>
<dbReference type="PRINTS" id="PR00081">
    <property type="entry name" value="GDHRDH"/>
</dbReference>
<gene>
    <name evidence="4" type="ORF">VP02_01225</name>
</gene>
<proteinExistence type="inferred from homology"/>
<dbReference type="Gene3D" id="3.40.50.720">
    <property type="entry name" value="NAD(P)-binding Rossmann-like Domain"/>
    <property type="match status" value="1"/>
</dbReference>
<dbReference type="AlphaFoldDB" id="A0A0F4XVZ7"/>
<evidence type="ECO:0000259" key="3">
    <source>
        <dbReference type="SMART" id="SM00822"/>
    </source>
</evidence>
<comment type="similarity">
    <text evidence="1 2">Belongs to the short-chain dehydrogenases/reductases (SDR) family.</text>
</comment>